<dbReference type="InterPro" id="IPR026444">
    <property type="entry name" value="Secre_tail"/>
</dbReference>
<keyword evidence="5" id="KW-1185">Reference proteome</keyword>
<dbReference type="SUPFAM" id="SSF49899">
    <property type="entry name" value="Concanavalin A-like lectins/glucanases"/>
    <property type="match status" value="1"/>
</dbReference>
<feature type="chain" id="PRO_5016172209" evidence="2">
    <location>
        <begin position="20"/>
        <end position="307"/>
    </location>
</feature>
<evidence type="ECO:0000256" key="1">
    <source>
        <dbReference type="ARBA" id="ARBA00022729"/>
    </source>
</evidence>
<dbReference type="Proteomes" id="UP000248054">
    <property type="component" value="Unassembled WGS sequence"/>
</dbReference>
<organism evidence="4 5">
    <name type="scientific">Winogradskyella epiphytica</name>
    <dbReference type="NCBI Taxonomy" id="262005"/>
    <lineage>
        <taxon>Bacteria</taxon>
        <taxon>Pseudomonadati</taxon>
        <taxon>Bacteroidota</taxon>
        <taxon>Flavobacteriia</taxon>
        <taxon>Flavobacteriales</taxon>
        <taxon>Flavobacteriaceae</taxon>
        <taxon>Winogradskyella</taxon>
    </lineage>
</organism>
<protein>
    <submittedName>
        <fullName evidence="4">Putative secreted protein (Por secretion system target)</fullName>
    </submittedName>
</protein>
<accession>A0A2V4WVV6</accession>
<name>A0A2V4WVV6_9FLAO</name>
<feature type="domain" description="Secretion system C-terminal sorting" evidence="3">
    <location>
        <begin position="245"/>
        <end position="303"/>
    </location>
</feature>
<evidence type="ECO:0000313" key="5">
    <source>
        <dbReference type="Proteomes" id="UP000248054"/>
    </source>
</evidence>
<dbReference type="GO" id="GO:0004553">
    <property type="term" value="F:hydrolase activity, hydrolyzing O-glycosyl compounds"/>
    <property type="evidence" value="ECO:0007669"/>
    <property type="project" value="UniProtKB-ARBA"/>
</dbReference>
<reference evidence="4 5" key="1">
    <citation type="submission" date="2018-06" db="EMBL/GenBank/DDBJ databases">
        <title>Genomic Encyclopedia of Type Strains, Phase III (KMG-III): the genomes of soil and plant-associated and newly described type strains.</title>
        <authorList>
            <person name="Whitman W."/>
        </authorList>
    </citation>
    <scope>NUCLEOTIDE SEQUENCE [LARGE SCALE GENOMIC DNA]</scope>
    <source>
        <strain evidence="4 5">CECT 7945</strain>
    </source>
</reference>
<dbReference type="NCBIfam" id="TIGR04183">
    <property type="entry name" value="Por_Secre_tail"/>
    <property type="match status" value="1"/>
</dbReference>
<dbReference type="EMBL" id="QJTD01000004">
    <property type="protein sequence ID" value="PYE80722.1"/>
    <property type="molecule type" value="Genomic_DNA"/>
</dbReference>
<dbReference type="Pfam" id="PF18962">
    <property type="entry name" value="Por_Secre_tail"/>
    <property type="match status" value="1"/>
</dbReference>
<feature type="signal peptide" evidence="2">
    <location>
        <begin position="1"/>
        <end position="19"/>
    </location>
</feature>
<comment type="caution">
    <text evidence="4">The sequence shown here is derived from an EMBL/GenBank/DDBJ whole genome shotgun (WGS) entry which is preliminary data.</text>
</comment>
<dbReference type="RefSeq" id="WP_110475857.1">
    <property type="nucleotide sequence ID" value="NZ_BMWQ01000004.1"/>
</dbReference>
<proteinExistence type="predicted"/>
<keyword evidence="1 2" id="KW-0732">Signal</keyword>
<dbReference type="InterPro" id="IPR013320">
    <property type="entry name" value="ConA-like_dom_sf"/>
</dbReference>
<dbReference type="GO" id="GO:0005975">
    <property type="term" value="P:carbohydrate metabolic process"/>
    <property type="evidence" value="ECO:0007669"/>
    <property type="project" value="UniProtKB-ARBA"/>
</dbReference>
<dbReference type="AlphaFoldDB" id="A0A2V4WVV6"/>
<gene>
    <name evidence="4" type="ORF">DFQ11_10489</name>
</gene>
<sequence>MKKITLLITCLAVSLTAISQQTISFEASEGFSLGDINTQNGWETTSTGPGTFVTNQEITDAQATDGTYSFKFGNEPAFPGQEGPVVGGFYDFATPIPHSTFTVSFDMLATQQDGTGADFRFGLTGTDGTDGYYVLVVDFNYLGNINVLNAAGDAFQIIGTWTANTWYNVRAEVSETNVTFFVNDVEAGQSVLISNYDIESLRVVHDNYGGDAYVDNIRINDEDLSVIDFSNNTFTHNYNKSIKTLNLESSAAAMTSVEIYSVLGQNVLTKSLNATSESIDLSSLTDGVYLAKVSVDGHSETIKFMKN</sequence>
<evidence type="ECO:0000256" key="2">
    <source>
        <dbReference type="SAM" id="SignalP"/>
    </source>
</evidence>
<dbReference type="OrthoDB" id="1467680at2"/>
<evidence type="ECO:0000259" key="3">
    <source>
        <dbReference type="Pfam" id="PF18962"/>
    </source>
</evidence>
<evidence type="ECO:0000313" key="4">
    <source>
        <dbReference type="EMBL" id="PYE80722.1"/>
    </source>
</evidence>